<evidence type="ECO:0000256" key="1">
    <source>
        <dbReference type="SAM" id="MobiDB-lite"/>
    </source>
</evidence>
<dbReference type="Proteomes" id="UP000281549">
    <property type="component" value="Unassembled WGS sequence"/>
</dbReference>
<accession>A0A4P9YA70</accession>
<feature type="region of interest" description="Disordered" evidence="1">
    <location>
        <begin position="1"/>
        <end position="23"/>
    </location>
</feature>
<gene>
    <name evidence="2" type="ORF">ROZALSC1DRAFT_25771</name>
</gene>
<protein>
    <submittedName>
        <fullName evidence="2">Uncharacterized protein</fullName>
    </submittedName>
</protein>
<organism evidence="2 3">
    <name type="scientific">Rozella allomycis (strain CSF55)</name>
    <dbReference type="NCBI Taxonomy" id="988480"/>
    <lineage>
        <taxon>Eukaryota</taxon>
        <taxon>Fungi</taxon>
        <taxon>Fungi incertae sedis</taxon>
        <taxon>Cryptomycota</taxon>
        <taxon>Cryptomycota incertae sedis</taxon>
        <taxon>Rozella</taxon>
    </lineage>
</organism>
<reference evidence="3" key="1">
    <citation type="journal article" date="2018" name="Nat. Microbiol.">
        <title>Leveraging single-cell genomics to expand the fungal tree of life.</title>
        <authorList>
            <person name="Ahrendt S.R."/>
            <person name="Quandt C.A."/>
            <person name="Ciobanu D."/>
            <person name="Clum A."/>
            <person name="Salamov A."/>
            <person name="Andreopoulos B."/>
            <person name="Cheng J.F."/>
            <person name="Woyke T."/>
            <person name="Pelin A."/>
            <person name="Henrissat B."/>
            <person name="Reynolds N.K."/>
            <person name="Benny G.L."/>
            <person name="Smith M.E."/>
            <person name="James T.Y."/>
            <person name="Grigoriev I.V."/>
        </authorList>
    </citation>
    <scope>NUCLEOTIDE SEQUENCE [LARGE SCALE GENOMIC DNA]</scope>
    <source>
        <strain evidence="3">CSF55</strain>
    </source>
</reference>
<feature type="compositionally biased region" description="Low complexity" evidence="1">
    <location>
        <begin position="8"/>
        <end position="21"/>
    </location>
</feature>
<feature type="region of interest" description="Disordered" evidence="1">
    <location>
        <begin position="46"/>
        <end position="78"/>
    </location>
</feature>
<name>A0A4P9YA70_ROZAC</name>
<proteinExistence type="predicted"/>
<evidence type="ECO:0000313" key="2">
    <source>
        <dbReference type="EMBL" id="RKP16008.1"/>
    </source>
</evidence>
<dbReference type="AlphaFoldDB" id="A0A4P9YA70"/>
<sequence>MSYESFPSDSNLSADNNDSTSVLSKASRIASGLKSLGRLVKEAVTFSKDTVDNENSNRDPAEEVDKDEKEENEPTDSLSINLMNQLLCYFPSDSNLSADNNDSTSVLSKASRIASGLKSLGRLVKEAVTFSKDTVDNENSNRDPAEEVDKDEKEENEPTDSLSINLMNQLLC</sequence>
<dbReference type="EMBL" id="ML007147">
    <property type="protein sequence ID" value="RKP16008.1"/>
    <property type="molecule type" value="Genomic_DNA"/>
</dbReference>
<feature type="region of interest" description="Disordered" evidence="1">
    <location>
        <begin position="133"/>
        <end position="165"/>
    </location>
</feature>
<evidence type="ECO:0000313" key="3">
    <source>
        <dbReference type="Proteomes" id="UP000281549"/>
    </source>
</evidence>
<feature type="compositionally biased region" description="Basic and acidic residues" evidence="1">
    <location>
        <begin position="49"/>
        <end position="69"/>
    </location>
</feature>
<feature type="compositionally biased region" description="Basic and acidic residues" evidence="1">
    <location>
        <begin position="133"/>
        <end position="153"/>
    </location>
</feature>